<dbReference type="AlphaFoldDB" id="A0A564YCQ7"/>
<keyword evidence="2" id="KW-1185">Reference proteome</keyword>
<proteinExistence type="predicted"/>
<evidence type="ECO:0000313" key="2">
    <source>
        <dbReference type="Proteomes" id="UP000321570"/>
    </source>
</evidence>
<dbReference type="EMBL" id="CABIJS010000129">
    <property type="protein sequence ID" value="VUZ44518.1"/>
    <property type="molecule type" value="Genomic_DNA"/>
</dbReference>
<name>A0A564YCQ7_HYMDI</name>
<accession>A0A564YCQ7</accession>
<protein>
    <submittedName>
        <fullName evidence="1">Uncharacterized protein</fullName>
    </submittedName>
</protein>
<gene>
    <name evidence="1" type="ORF">WMSIL1_LOCUS4714</name>
</gene>
<organism evidence="1 2">
    <name type="scientific">Hymenolepis diminuta</name>
    <name type="common">Rat tapeworm</name>
    <dbReference type="NCBI Taxonomy" id="6216"/>
    <lineage>
        <taxon>Eukaryota</taxon>
        <taxon>Metazoa</taxon>
        <taxon>Spiralia</taxon>
        <taxon>Lophotrochozoa</taxon>
        <taxon>Platyhelminthes</taxon>
        <taxon>Cestoda</taxon>
        <taxon>Eucestoda</taxon>
        <taxon>Cyclophyllidea</taxon>
        <taxon>Hymenolepididae</taxon>
        <taxon>Hymenolepis</taxon>
    </lineage>
</organism>
<dbReference type="Proteomes" id="UP000321570">
    <property type="component" value="Unassembled WGS sequence"/>
</dbReference>
<reference evidence="1 2" key="1">
    <citation type="submission" date="2019-07" db="EMBL/GenBank/DDBJ databases">
        <authorList>
            <person name="Jastrzebski P J."/>
            <person name="Paukszto L."/>
            <person name="Jastrzebski P J."/>
        </authorList>
    </citation>
    <scope>NUCLEOTIDE SEQUENCE [LARGE SCALE GENOMIC DNA]</scope>
    <source>
        <strain evidence="1 2">WMS-il1</strain>
    </source>
</reference>
<evidence type="ECO:0000313" key="1">
    <source>
        <dbReference type="EMBL" id="VUZ44518.1"/>
    </source>
</evidence>
<sequence>MIPTYLANRLQSYAIILTGYDFKINHRKTIEFGQTGGLSRLIVTNTYASDRHRQHISGERCILRSGQLYLVFSCHGDRNKARSSGRLSYEKRHKICENEMAIFIIKGGLVGSILPS</sequence>